<dbReference type="Pfam" id="PF15926">
    <property type="entry name" value="RNF220"/>
    <property type="match status" value="1"/>
</dbReference>
<dbReference type="AlphaFoldDB" id="A0AAV6UH10"/>
<keyword evidence="2" id="KW-0862">Zinc</keyword>
<keyword evidence="1 3" id="KW-0479">Metal-binding</keyword>
<comment type="caution">
    <text evidence="6">The sequence shown here is derived from an EMBL/GenBank/DDBJ whole genome shotgun (WGS) entry which is preliminary data.</text>
</comment>
<protein>
    <recommendedName>
        <fullName evidence="5">RING-type domain-containing protein</fullName>
    </recommendedName>
</protein>
<feature type="region of interest" description="Disordered" evidence="4">
    <location>
        <begin position="167"/>
        <end position="236"/>
    </location>
</feature>
<dbReference type="PANTHER" id="PTHR13459">
    <property type="entry name" value="E3 UBIQUITIN-PROTEIN LIGASE RNF220 ISOFORM X1"/>
    <property type="match status" value="1"/>
</dbReference>
<dbReference type="PANTHER" id="PTHR13459:SF1">
    <property type="entry name" value="E3 UBIQUITIN-PROTEIN LIGASE RNF220 ISOFORM X1"/>
    <property type="match status" value="1"/>
</dbReference>
<dbReference type="Proteomes" id="UP000827092">
    <property type="component" value="Unassembled WGS sequence"/>
</dbReference>
<dbReference type="GO" id="GO:0061630">
    <property type="term" value="F:ubiquitin protein ligase activity"/>
    <property type="evidence" value="ECO:0007669"/>
    <property type="project" value="TreeGrafter"/>
</dbReference>
<feature type="compositionally biased region" description="Polar residues" evidence="4">
    <location>
        <begin position="167"/>
        <end position="184"/>
    </location>
</feature>
<feature type="region of interest" description="Disordered" evidence="4">
    <location>
        <begin position="486"/>
        <end position="509"/>
    </location>
</feature>
<evidence type="ECO:0000256" key="1">
    <source>
        <dbReference type="ARBA" id="ARBA00022771"/>
    </source>
</evidence>
<gene>
    <name evidence="6" type="ORF">JTE90_018100</name>
</gene>
<dbReference type="CDD" id="cd16563">
    <property type="entry name" value="RING-HC_RNF220"/>
    <property type="match status" value="1"/>
</dbReference>
<dbReference type="InterPro" id="IPR052443">
    <property type="entry name" value="E3_ubiq-ligase_RNF220-like"/>
</dbReference>
<organism evidence="6 7">
    <name type="scientific">Oedothorax gibbosus</name>
    <dbReference type="NCBI Taxonomy" id="931172"/>
    <lineage>
        <taxon>Eukaryota</taxon>
        <taxon>Metazoa</taxon>
        <taxon>Ecdysozoa</taxon>
        <taxon>Arthropoda</taxon>
        <taxon>Chelicerata</taxon>
        <taxon>Arachnida</taxon>
        <taxon>Araneae</taxon>
        <taxon>Araneomorphae</taxon>
        <taxon>Entelegynae</taxon>
        <taxon>Araneoidea</taxon>
        <taxon>Linyphiidae</taxon>
        <taxon>Erigoninae</taxon>
        <taxon>Oedothorax</taxon>
    </lineage>
</organism>
<dbReference type="Gene3D" id="3.30.40.10">
    <property type="entry name" value="Zinc/RING finger domain, C3HC4 (zinc finger)"/>
    <property type="match status" value="1"/>
</dbReference>
<keyword evidence="7" id="KW-1185">Reference proteome</keyword>
<evidence type="ECO:0000259" key="5">
    <source>
        <dbReference type="PROSITE" id="PS50089"/>
    </source>
</evidence>
<feature type="domain" description="RING-type" evidence="5">
    <location>
        <begin position="519"/>
        <end position="558"/>
    </location>
</feature>
<dbReference type="GO" id="GO:0008270">
    <property type="term" value="F:zinc ion binding"/>
    <property type="evidence" value="ECO:0007669"/>
    <property type="project" value="UniProtKB-KW"/>
</dbReference>
<dbReference type="InterPro" id="IPR040178">
    <property type="entry name" value="RNF220_RING"/>
</dbReference>
<dbReference type="SUPFAM" id="SSF57850">
    <property type="entry name" value="RING/U-box"/>
    <property type="match status" value="1"/>
</dbReference>
<evidence type="ECO:0000256" key="3">
    <source>
        <dbReference type="PROSITE-ProRule" id="PRU00175"/>
    </source>
</evidence>
<dbReference type="Pfam" id="PF13923">
    <property type="entry name" value="zf-C3HC4_2"/>
    <property type="match status" value="1"/>
</dbReference>
<dbReference type="InterPro" id="IPR031824">
    <property type="entry name" value="RNF220_mid"/>
</dbReference>
<evidence type="ECO:0000313" key="7">
    <source>
        <dbReference type="Proteomes" id="UP000827092"/>
    </source>
</evidence>
<feature type="compositionally biased region" description="Basic and acidic residues" evidence="4">
    <location>
        <begin position="215"/>
        <end position="230"/>
    </location>
</feature>
<dbReference type="EMBL" id="JAFNEN010000434">
    <property type="protein sequence ID" value="KAG8183054.1"/>
    <property type="molecule type" value="Genomic_DNA"/>
</dbReference>
<evidence type="ECO:0000256" key="4">
    <source>
        <dbReference type="SAM" id="MobiDB-lite"/>
    </source>
</evidence>
<accession>A0AAV6UH10</accession>
<keyword evidence="1 3" id="KW-0863">Zinc-finger</keyword>
<evidence type="ECO:0000256" key="2">
    <source>
        <dbReference type="ARBA" id="ARBA00022833"/>
    </source>
</evidence>
<proteinExistence type="predicted"/>
<reference evidence="6 7" key="1">
    <citation type="journal article" date="2022" name="Nat. Ecol. Evol.">
        <title>A masculinizing supergene underlies an exaggerated male reproductive morph in a spider.</title>
        <authorList>
            <person name="Hendrickx F."/>
            <person name="De Corte Z."/>
            <person name="Sonet G."/>
            <person name="Van Belleghem S.M."/>
            <person name="Kostlbacher S."/>
            <person name="Vangestel C."/>
        </authorList>
    </citation>
    <scope>NUCLEOTIDE SEQUENCE [LARGE SCALE GENOMIC DNA]</scope>
    <source>
        <strain evidence="6">W744_W776</strain>
    </source>
</reference>
<dbReference type="PROSITE" id="PS50089">
    <property type="entry name" value="ZF_RING_2"/>
    <property type="match status" value="1"/>
</dbReference>
<sequence length="571" mass="63012">MSSHSDRFRGRTGLFPPGLKFPPFQGLCLDSSTYLSNAMSGGGGPVMVLSSTCGDLPPHSQSPQVTFATARKDGLSPPTATSTYSVPGFPVRPLFGPADPYSPLLSLQHPLFSSHALSRGWAGAFRPLGSMDERPFHGSAFMPAAKCMKLDGSTGFLSCFPAGSGSSESSFHQASPGSQNQAVGSSYEKAGSGGDSDSMAEGGPERLSETPSLSEESRSIERSTPEERSTPKRHKKYFLDGQNPYCPICGTSLQLSELNSHFEMEVERLLEMSKCISQQLEVSSMHSPFSSPLCMVRKDDKGKPESRWETYQRVKGNRTTRLTSARCIKMRKKWDDPNDRVQDENMHLLPGMRKRDSSDMDSETSIDSRTAANFNWAVTARLHAIATLQRSLPDFSARKFEVSEDENQELNVDGDDSVTYGQPHYTEADVITCSTEDNDDNKEQIRRLQSNDNNYTRLQDSNQWTINGNNGEGQEVTSTCVNNNDASSECISPSDKASKPNKDVNSDNPKDQIEDGVKCLICMEPFIKPVVSICCWHVHCEECWLKTLGTKKLCPQCNIITAARDLRRIYL</sequence>
<dbReference type="InterPro" id="IPR001841">
    <property type="entry name" value="Znf_RING"/>
</dbReference>
<dbReference type="InterPro" id="IPR013083">
    <property type="entry name" value="Znf_RING/FYVE/PHD"/>
</dbReference>
<feature type="region of interest" description="Disordered" evidence="4">
    <location>
        <begin position="403"/>
        <end position="422"/>
    </location>
</feature>
<feature type="compositionally biased region" description="Acidic residues" evidence="4">
    <location>
        <begin position="403"/>
        <end position="416"/>
    </location>
</feature>
<dbReference type="GO" id="GO:0016567">
    <property type="term" value="P:protein ubiquitination"/>
    <property type="evidence" value="ECO:0007669"/>
    <property type="project" value="TreeGrafter"/>
</dbReference>
<name>A0AAV6UH10_9ARAC</name>
<evidence type="ECO:0000313" key="6">
    <source>
        <dbReference type="EMBL" id="KAG8183054.1"/>
    </source>
</evidence>
<feature type="compositionally biased region" description="Basic and acidic residues" evidence="4">
    <location>
        <begin position="496"/>
        <end position="509"/>
    </location>
</feature>